<dbReference type="Proteomes" id="UP000438760">
    <property type="component" value="Unassembled WGS sequence"/>
</dbReference>
<dbReference type="NCBIfam" id="TIGR01451">
    <property type="entry name" value="B_ant_repeat"/>
    <property type="match status" value="2"/>
</dbReference>
<sequence>MLNTLNMKNNIISTIYKNSVLILICFLINITSISAQNNIGFTISEDLKGNSAKSLVLNGSAYLTSANGDPAGNGWLRLTTTEEVPKRQKKKGMVGYALLKNTFPSSMGVVLDLEFSIWGGTGADGFSFYLYDATYAPGGTKTFVPGGKGGSLGYAQSELHNSKGLSGGYIGVGIDEFGNFGNDDDKKSGGFTYKWPEKNQFPNAITIRGSQASKYKFLKGIKQEDLGNILGDSNFTLDKKSVSKRPTENTYYRRIILQILPKTVNNKTQYEVTLRMKISKTTDFKTVLGPFMVDEAPPANLALGFGASTGGSDNYHEVRNITVTTPGGVRVTKEADKGEVYVGDELTYTINVFNQDTKDLKGLLFKDQLPNHFQVTSVEFKNNGNEKNKAHNFSKDNLKDISVDLAAMGEGTFIVKGIVTGIPDDKIIRNTAIFKANGKTPDLDETNDIATVETKILNSSSDNCGCPVGAKEMKAENLIVTNGDVFCVSKDLYLNKGNFILNPGGKVYVQSGAKLVVEGTFIQYGGLLEVCPTGGVDVNGSAIFGCATTGKDAVITLYEKAYFTVTGSFLQENPGSTAKAVINMYDGAFVEVCGTYTQQSTTYPIVNYRGVGDVNAYFVNKSDASGGGNSIISYAENVTWITMDKVGEDGKAPISNGNAQWCGPYATKEKCPTLWPDGLTNNIEGKCHEAEGIVNAKPSIKLEKTGVFEDVNKNGYADVQDLITYSFKVYNTGNVPLQNIVIKDTKLGTALNVKYVSGDINKDGKLDKEEIWVYTATYNINMEDVKKKGVYNIAEVSAEDKDQKVVKSTSTDPNPLPETTPGHPGIDKDCPLCTIVILKGRSVFITNPHIYQQFKNN</sequence>
<evidence type="ECO:0000256" key="1">
    <source>
        <dbReference type="SAM" id="MobiDB-lite"/>
    </source>
</evidence>
<gene>
    <name evidence="4" type="ORF">GJV76_14465</name>
</gene>
<proteinExistence type="predicted"/>
<comment type="caution">
    <text evidence="4">The sequence shown here is derived from an EMBL/GenBank/DDBJ whole genome shotgun (WGS) entry which is preliminary data.</text>
</comment>
<feature type="domain" description="DUF7507" evidence="3">
    <location>
        <begin position="697"/>
        <end position="808"/>
    </location>
</feature>
<evidence type="ECO:0000259" key="3">
    <source>
        <dbReference type="Pfam" id="PF24346"/>
    </source>
</evidence>
<dbReference type="InterPro" id="IPR018247">
    <property type="entry name" value="EF_Hand_1_Ca_BS"/>
</dbReference>
<dbReference type="InterPro" id="IPR047589">
    <property type="entry name" value="DUF11_rpt"/>
</dbReference>
<dbReference type="Gene3D" id="2.60.40.740">
    <property type="match status" value="1"/>
</dbReference>
<dbReference type="InterPro" id="IPR055354">
    <property type="entry name" value="DUF7507"/>
</dbReference>
<evidence type="ECO:0000313" key="4">
    <source>
        <dbReference type="EMBL" id="MTG99310.1"/>
    </source>
</evidence>
<reference evidence="4 5" key="1">
    <citation type="submission" date="2019-11" db="EMBL/GenBank/DDBJ databases">
        <title>Genome of Strain BIT-d1.</title>
        <authorList>
            <person name="Yang Y."/>
        </authorList>
    </citation>
    <scope>NUCLEOTIDE SEQUENCE [LARGE SCALE GENOMIC DNA]</scope>
    <source>
        <strain evidence="4 5">BIT-d1</strain>
    </source>
</reference>
<dbReference type="Pfam" id="PF01345">
    <property type="entry name" value="DUF11"/>
    <property type="match status" value="1"/>
</dbReference>
<feature type="region of interest" description="Disordered" evidence="1">
    <location>
        <begin position="802"/>
        <end position="824"/>
    </location>
</feature>
<dbReference type="InterPro" id="IPR001434">
    <property type="entry name" value="OmcB-like_DUF11"/>
</dbReference>
<dbReference type="InterPro" id="IPR013320">
    <property type="entry name" value="ConA-like_dom_sf"/>
</dbReference>
<name>A0A6I3LPP8_9FLAO</name>
<dbReference type="SUPFAM" id="SSF49899">
    <property type="entry name" value="Concanavalin A-like lectins/glucanases"/>
    <property type="match status" value="1"/>
</dbReference>
<accession>A0A6I3LPP8</accession>
<evidence type="ECO:0000313" key="5">
    <source>
        <dbReference type="Proteomes" id="UP000438760"/>
    </source>
</evidence>
<evidence type="ECO:0000259" key="2">
    <source>
        <dbReference type="Pfam" id="PF01345"/>
    </source>
</evidence>
<dbReference type="Pfam" id="PF24346">
    <property type="entry name" value="DUF7507"/>
    <property type="match status" value="1"/>
</dbReference>
<dbReference type="GO" id="GO:0005975">
    <property type="term" value="P:carbohydrate metabolic process"/>
    <property type="evidence" value="ECO:0007669"/>
    <property type="project" value="UniProtKB-ARBA"/>
</dbReference>
<dbReference type="Gene3D" id="2.60.120.200">
    <property type="match status" value="1"/>
</dbReference>
<dbReference type="AlphaFoldDB" id="A0A6I3LPP8"/>
<keyword evidence="5" id="KW-1185">Reference proteome</keyword>
<dbReference type="GO" id="GO:0004553">
    <property type="term" value="F:hydrolase activity, hydrolyzing O-glycosyl compounds"/>
    <property type="evidence" value="ECO:0007669"/>
    <property type="project" value="UniProtKB-ARBA"/>
</dbReference>
<dbReference type="PROSITE" id="PS00018">
    <property type="entry name" value="EF_HAND_1"/>
    <property type="match status" value="1"/>
</dbReference>
<protein>
    <submittedName>
        <fullName evidence="4">Uncharacterized protein</fullName>
    </submittedName>
</protein>
<dbReference type="OrthoDB" id="5726170at2"/>
<feature type="domain" description="DUF11" evidence="2">
    <location>
        <begin position="329"/>
        <end position="453"/>
    </location>
</feature>
<dbReference type="EMBL" id="WMJX01000060">
    <property type="protein sequence ID" value="MTG99310.1"/>
    <property type="molecule type" value="Genomic_DNA"/>
</dbReference>
<organism evidence="4 5">
    <name type="scientific">Myroides albus</name>
    <dbReference type="NCBI Taxonomy" id="2562892"/>
    <lineage>
        <taxon>Bacteria</taxon>
        <taxon>Pseudomonadati</taxon>
        <taxon>Bacteroidota</taxon>
        <taxon>Flavobacteriia</taxon>
        <taxon>Flavobacteriales</taxon>
        <taxon>Flavobacteriaceae</taxon>
        <taxon>Myroides</taxon>
    </lineage>
</organism>